<evidence type="ECO:0000256" key="7">
    <source>
        <dbReference type="ARBA" id="ARBA00022801"/>
    </source>
</evidence>
<evidence type="ECO:0000256" key="8">
    <source>
        <dbReference type="ARBA" id="ARBA00022825"/>
    </source>
</evidence>
<dbReference type="Gene3D" id="3.40.50.200">
    <property type="entry name" value="Peptidase S8/S53 domain"/>
    <property type="match status" value="1"/>
</dbReference>
<keyword evidence="15" id="KW-1185">Reference proteome</keyword>
<feature type="active site" description="Charge relay system" evidence="11">
    <location>
        <position position="290"/>
    </location>
</feature>
<dbReference type="InterPro" id="IPR030400">
    <property type="entry name" value="Sedolisin_dom"/>
</dbReference>
<feature type="chain" id="PRO_5013064155" description="tripeptidyl-peptidase II" evidence="12">
    <location>
        <begin position="18"/>
        <end position="573"/>
    </location>
</feature>
<dbReference type="Pfam" id="PF00082">
    <property type="entry name" value="Peptidase_S8"/>
    <property type="match status" value="1"/>
</dbReference>
<keyword evidence="6 11" id="KW-0479">Metal-binding</keyword>
<feature type="domain" description="Peptidase S53" evidence="13">
    <location>
        <begin position="215"/>
        <end position="573"/>
    </location>
</feature>
<organism evidence="14 15">
    <name type="scientific">Trametes pubescens</name>
    <name type="common">White-rot fungus</name>
    <dbReference type="NCBI Taxonomy" id="154538"/>
    <lineage>
        <taxon>Eukaryota</taxon>
        <taxon>Fungi</taxon>
        <taxon>Dikarya</taxon>
        <taxon>Basidiomycota</taxon>
        <taxon>Agaricomycotina</taxon>
        <taxon>Agaricomycetes</taxon>
        <taxon>Polyporales</taxon>
        <taxon>Polyporaceae</taxon>
        <taxon>Trametes</taxon>
    </lineage>
</organism>
<evidence type="ECO:0000256" key="2">
    <source>
        <dbReference type="ARBA" id="ARBA00002451"/>
    </source>
</evidence>
<comment type="function">
    <text evidence="2">Secreted tripeptidyl-peptidase which degrades proteins at acidic pHs and is involved in virulence.</text>
</comment>
<dbReference type="OMA" id="TYYFIGF"/>
<accession>A0A1M2VNM8</accession>
<dbReference type="SMART" id="SM00944">
    <property type="entry name" value="Pro-kuma_activ"/>
    <property type="match status" value="1"/>
</dbReference>
<evidence type="ECO:0000259" key="13">
    <source>
        <dbReference type="PROSITE" id="PS51695"/>
    </source>
</evidence>
<reference evidence="14 15" key="1">
    <citation type="submission" date="2016-10" db="EMBL/GenBank/DDBJ databases">
        <title>Genome sequence of the basidiomycete white-rot fungus Trametes pubescens.</title>
        <authorList>
            <person name="Makela M.R."/>
            <person name="Granchi Z."/>
            <person name="Peng M."/>
            <person name="De Vries R.P."/>
            <person name="Grigoriev I."/>
            <person name="Riley R."/>
            <person name="Hilden K."/>
        </authorList>
    </citation>
    <scope>NUCLEOTIDE SEQUENCE [LARGE SCALE GENOMIC DNA]</scope>
    <source>
        <strain evidence="14 15">FBCC735</strain>
    </source>
</reference>
<dbReference type="EMBL" id="MNAD01000966">
    <property type="protein sequence ID" value="OJT09209.1"/>
    <property type="molecule type" value="Genomic_DNA"/>
</dbReference>
<dbReference type="EC" id="3.4.14.10" evidence="4"/>
<dbReference type="PROSITE" id="PS51695">
    <property type="entry name" value="SEDOLISIN"/>
    <property type="match status" value="1"/>
</dbReference>
<feature type="active site" description="Charge relay system" evidence="11">
    <location>
        <position position="486"/>
    </location>
</feature>
<evidence type="ECO:0000256" key="6">
    <source>
        <dbReference type="ARBA" id="ARBA00022723"/>
    </source>
</evidence>
<dbReference type="STRING" id="154538.A0A1M2VNM8"/>
<evidence type="ECO:0000256" key="9">
    <source>
        <dbReference type="ARBA" id="ARBA00022837"/>
    </source>
</evidence>
<evidence type="ECO:0000256" key="1">
    <source>
        <dbReference type="ARBA" id="ARBA00001910"/>
    </source>
</evidence>
<dbReference type="PANTHER" id="PTHR14218">
    <property type="entry name" value="PROTEASE S8 TRIPEPTIDYL PEPTIDASE I CLN2"/>
    <property type="match status" value="1"/>
</dbReference>
<sequence length="573" mass="60416">MFASSALLAFVLVGVSAASPLAATTFRVHELRPAVPSGFTAVGPAPPQTTLSLRLALAQGDPDGLIDALYRVSDPDSETYGQYLSKEEVESFVAPKSDTVTTVNSWLTENNLTATSLSSAGDWLSVDVPVAKANELFNTNFTLFKHIATGGETVRTLEYSLPGSLQGHVDLVHPTISFPVPVAQSAAALSKRGQAAAPSSPKLAPRDVASACSNGTIPACVQALYNIPLTPAVNKDLQLGVTGFFGNNAHYAWLETFLETYRPDMDPATNFSVVGIDGGSNDQDVPSVSEGELDIQYTVGLATDVNVTYYFIGFDNQDGDLDGFLDEANVLLGLDTPPQVLTTSYGFSESELPFSLVDKVCQAYAQLGARGTTVLYAAGDSGPDCAPDGSDKFEARFPSDCPFVTSVGGTQSFSPEEAWTGSSGGFSNYYARPAYQDTAVSAYLASAGPANAARWNTSGRAFPDIAAKADDIVVFETVFARLQGTSASSPIVASIVALLNDRLASAGRPPMGFLNPWLYKEGWQAFTDVTTGGSEVQCPGDVPVHQINATEGWDPVTGFGTPQFDKLLALLNL</sequence>
<feature type="binding site" evidence="11">
    <location>
        <position position="552"/>
    </location>
    <ligand>
        <name>Ca(2+)</name>
        <dbReference type="ChEBI" id="CHEBI:29108"/>
    </ligand>
</feature>
<dbReference type="InterPro" id="IPR000209">
    <property type="entry name" value="Peptidase_S8/S53_dom"/>
</dbReference>
<feature type="binding site" evidence="11">
    <location>
        <position position="529"/>
    </location>
    <ligand>
        <name>Ca(2+)</name>
        <dbReference type="ChEBI" id="CHEBI:29108"/>
    </ligand>
</feature>
<comment type="cofactor">
    <cofactor evidence="11">
        <name>Ca(2+)</name>
        <dbReference type="ChEBI" id="CHEBI:29108"/>
    </cofactor>
    <text evidence="11">Binds 1 Ca(2+) ion per subunit.</text>
</comment>
<dbReference type="SUPFAM" id="SSF52743">
    <property type="entry name" value="Subtilisin-like"/>
    <property type="match status" value="1"/>
</dbReference>
<evidence type="ECO:0000313" key="14">
    <source>
        <dbReference type="EMBL" id="OJT09209.1"/>
    </source>
</evidence>
<protein>
    <recommendedName>
        <fullName evidence="4">tripeptidyl-peptidase II</fullName>
        <ecNumber evidence="4">3.4.14.10</ecNumber>
    </recommendedName>
</protein>
<dbReference type="SUPFAM" id="SSF54897">
    <property type="entry name" value="Protease propeptides/inhibitors"/>
    <property type="match status" value="1"/>
</dbReference>
<dbReference type="GO" id="GO:0004252">
    <property type="term" value="F:serine-type endopeptidase activity"/>
    <property type="evidence" value="ECO:0007669"/>
    <property type="project" value="UniProtKB-UniRule"/>
</dbReference>
<dbReference type="GO" id="GO:0046872">
    <property type="term" value="F:metal ion binding"/>
    <property type="evidence" value="ECO:0007669"/>
    <property type="project" value="UniProtKB-UniRule"/>
</dbReference>
<dbReference type="Pfam" id="PF09286">
    <property type="entry name" value="Pro-kuma_activ"/>
    <property type="match status" value="1"/>
</dbReference>
<keyword evidence="8 11" id="KW-0720">Serine protease</keyword>
<keyword evidence="7 11" id="KW-0378">Hydrolase</keyword>
<name>A0A1M2VNM8_TRAPU</name>
<dbReference type="InterPro" id="IPR036852">
    <property type="entry name" value="Peptidase_S8/S53_dom_sf"/>
</dbReference>
<evidence type="ECO:0000256" key="12">
    <source>
        <dbReference type="SAM" id="SignalP"/>
    </source>
</evidence>
<dbReference type="AlphaFoldDB" id="A0A1M2VNM8"/>
<feature type="active site" description="Charge relay system" evidence="11">
    <location>
        <position position="294"/>
    </location>
</feature>
<proteinExistence type="predicted"/>
<evidence type="ECO:0000256" key="5">
    <source>
        <dbReference type="ARBA" id="ARBA00022670"/>
    </source>
</evidence>
<keyword evidence="5 11" id="KW-0645">Protease</keyword>
<evidence type="ECO:0000256" key="11">
    <source>
        <dbReference type="PROSITE-ProRule" id="PRU01032"/>
    </source>
</evidence>
<feature type="binding site" evidence="11">
    <location>
        <position position="528"/>
    </location>
    <ligand>
        <name>Ca(2+)</name>
        <dbReference type="ChEBI" id="CHEBI:29108"/>
    </ligand>
</feature>
<evidence type="ECO:0000256" key="4">
    <source>
        <dbReference type="ARBA" id="ARBA00012462"/>
    </source>
</evidence>
<evidence type="ECO:0000256" key="3">
    <source>
        <dbReference type="ARBA" id="ARBA00004239"/>
    </source>
</evidence>
<dbReference type="Proteomes" id="UP000184267">
    <property type="component" value="Unassembled WGS sequence"/>
</dbReference>
<comment type="catalytic activity">
    <reaction evidence="1">
        <text>Release of an N-terminal tripeptide from a polypeptide.</text>
        <dbReference type="EC" id="3.4.14.10"/>
    </reaction>
</comment>
<feature type="signal peptide" evidence="12">
    <location>
        <begin position="1"/>
        <end position="17"/>
    </location>
</feature>
<evidence type="ECO:0000256" key="10">
    <source>
        <dbReference type="ARBA" id="ARBA00023145"/>
    </source>
</evidence>
<comment type="subcellular location">
    <subcellularLocation>
        <location evidence="3">Secreted</location>
        <location evidence="3">Extracellular space</location>
    </subcellularLocation>
</comment>
<gene>
    <name evidence="14" type="ORF">TRAPUB_14346</name>
</gene>
<feature type="binding site" evidence="11">
    <location>
        <position position="554"/>
    </location>
    <ligand>
        <name>Ca(2+)</name>
        <dbReference type="ChEBI" id="CHEBI:29108"/>
    </ligand>
</feature>
<comment type="caution">
    <text evidence="14">The sequence shown here is derived from an EMBL/GenBank/DDBJ whole genome shotgun (WGS) entry which is preliminary data.</text>
</comment>
<dbReference type="GO" id="GO:0005576">
    <property type="term" value="C:extracellular region"/>
    <property type="evidence" value="ECO:0007669"/>
    <property type="project" value="UniProtKB-SubCell"/>
</dbReference>
<evidence type="ECO:0000313" key="15">
    <source>
        <dbReference type="Proteomes" id="UP000184267"/>
    </source>
</evidence>
<keyword evidence="10" id="KW-0865">Zymogen</keyword>
<dbReference type="GO" id="GO:0006508">
    <property type="term" value="P:proteolysis"/>
    <property type="evidence" value="ECO:0007669"/>
    <property type="project" value="UniProtKB-KW"/>
</dbReference>
<dbReference type="PANTHER" id="PTHR14218:SF15">
    <property type="entry name" value="TRIPEPTIDYL-PEPTIDASE 1"/>
    <property type="match status" value="1"/>
</dbReference>
<dbReference type="CDD" id="cd04056">
    <property type="entry name" value="Peptidases_S53"/>
    <property type="match status" value="1"/>
</dbReference>
<keyword evidence="12" id="KW-0732">Signal</keyword>
<dbReference type="CDD" id="cd11377">
    <property type="entry name" value="Pro-peptidase_S53"/>
    <property type="match status" value="1"/>
</dbReference>
<dbReference type="OrthoDB" id="409122at2759"/>
<dbReference type="InterPro" id="IPR050819">
    <property type="entry name" value="Tripeptidyl-peptidase_I"/>
</dbReference>
<dbReference type="InterPro" id="IPR015366">
    <property type="entry name" value="S53_propep"/>
</dbReference>
<keyword evidence="9 11" id="KW-0106">Calcium</keyword>
<dbReference type="GO" id="GO:0008240">
    <property type="term" value="F:tripeptidyl-peptidase activity"/>
    <property type="evidence" value="ECO:0007669"/>
    <property type="project" value="UniProtKB-EC"/>
</dbReference>